<dbReference type="EMBL" id="JARK01001353">
    <property type="protein sequence ID" value="EYC22338.1"/>
    <property type="molecule type" value="Genomic_DNA"/>
</dbReference>
<evidence type="ECO:0000259" key="1">
    <source>
        <dbReference type="PROSITE" id="PS50994"/>
    </source>
</evidence>
<dbReference type="InterPro" id="IPR036397">
    <property type="entry name" value="RNaseH_sf"/>
</dbReference>
<dbReference type="GO" id="GO:0015074">
    <property type="term" value="P:DNA integration"/>
    <property type="evidence" value="ECO:0007669"/>
    <property type="project" value="InterPro"/>
</dbReference>
<evidence type="ECO:0000313" key="3">
    <source>
        <dbReference type="Proteomes" id="UP000024635"/>
    </source>
</evidence>
<sequence length="111" mass="12190">MAEDVYALVRSCEPCQRKRAQRMNREHLLPVASGAVFDKVYVDLTGPIHTSDSGNKYIIAMIDHFTKYVVAAPLPDCSAITVAQAVMTECILKYGVMTQLVSDNAVTLKGK</sequence>
<dbReference type="AlphaFoldDB" id="A0A016V6H3"/>
<dbReference type="InterPro" id="IPR012337">
    <property type="entry name" value="RNaseH-like_sf"/>
</dbReference>
<dbReference type="InterPro" id="IPR052160">
    <property type="entry name" value="Gypsy_RT_Integrase-like"/>
</dbReference>
<dbReference type="Gene3D" id="3.30.420.10">
    <property type="entry name" value="Ribonuclease H-like superfamily/Ribonuclease H"/>
    <property type="match status" value="1"/>
</dbReference>
<accession>A0A016V6H3</accession>
<dbReference type="InterPro" id="IPR001584">
    <property type="entry name" value="Integrase_cat-core"/>
</dbReference>
<evidence type="ECO:0000313" key="2">
    <source>
        <dbReference type="EMBL" id="EYC22338.1"/>
    </source>
</evidence>
<dbReference type="PROSITE" id="PS50994">
    <property type="entry name" value="INTEGRASE"/>
    <property type="match status" value="1"/>
</dbReference>
<comment type="caution">
    <text evidence="2">The sequence shown here is derived from an EMBL/GenBank/DDBJ whole genome shotgun (WGS) entry which is preliminary data.</text>
</comment>
<dbReference type="OrthoDB" id="5865975at2759"/>
<gene>
    <name evidence="2" type="primary">Acey_s0017.g3293</name>
    <name evidence="2" type="ORF">Y032_0017g3293</name>
</gene>
<dbReference type="GO" id="GO:0003676">
    <property type="term" value="F:nucleic acid binding"/>
    <property type="evidence" value="ECO:0007669"/>
    <property type="project" value="InterPro"/>
</dbReference>
<name>A0A016V6H3_9BILA</name>
<reference evidence="3" key="1">
    <citation type="journal article" date="2015" name="Nat. Genet.">
        <title>The genome and transcriptome of the zoonotic hookworm Ancylostoma ceylanicum identify infection-specific gene families.</title>
        <authorList>
            <person name="Schwarz E.M."/>
            <person name="Hu Y."/>
            <person name="Antoshechkin I."/>
            <person name="Miller M.M."/>
            <person name="Sternberg P.W."/>
            <person name="Aroian R.V."/>
        </authorList>
    </citation>
    <scope>NUCLEOTIDE SEQUENCE</scope>
    <source>
        <strain evidence="3">HY135</strain>
    </source>
</reference>
<protein>
    <recommendedName>
        <fullName evidence="1">Integrase catalytic domain-containing protein</fullName>
    </recommendedName>
</protein>
<feature type="domain" description="Integrase catalytic" evidence="1">
    <location>
        <begin position="26"/>
        <end position="111"/>
    </location>
</feature>
<dbReference type="STRING" id="53326.A0A016V6H3"/>
<dbReference type="SUPFAM" id="SSF53098">
    <property type="entry name" value="Ribonuclease H-like"/>
    <property type="match status" value="1"/>
</dbReference>
<proteinExistence type="predicted"/>
<dbReference type="PANTHER" id="PTHR47266">
    <property type="entry name" value="ENDONUCLEASE-RELATED"/>
    <property type="match status" value="1"/>
</dbReference>
<dbReference type="Proteomes" id="UP000024635">
    <property type="component" value="Unassembled WGS sequence"/>
</dbReference>
<organism evidence="2 3">
    <name type="scientific">Ancylostoma ceylanicum</name>
    <dbReference type="NCBI Taxonomy" id="53326"/>
    <lineage>
        <taxon>Eukaryota</taxon>
        <taxon>Metazoa</taxon>
        <taxon>Ecdysozoa</taxon>
        <taxon>Nematoda</taxon>
        <taxon>Chromadorea</taxon>
        <taxon>Rhabditida</taxon>
        <taxon>Rhabditina</taxon>
        <taxon>Rhabditomorpha</taxon>
        <taxon>Strongyloidea</taxon>
        <taxon>Ancylostomatidae</taxon>
        <taxon>Ancylostomatinae</taxon>
        <taxon>Ancylostoma</taxon>
    </lineage>
</organism>
<keyword evidence="3" id="KW-1185">Reference proteome</keyword>